<protein>
    <recommendedName>
        <fullName evidence="1">LysR substrate-binding domain-containing protein</fullName>
    </recommendedName>
</protein>
<sequence length="79" mass="8633">MNLLYNTSCFVKEGYGYALCVDGLVDASDGSGLTFLPLDPPMHTNLCIAWRSNRALSQAAQAFLDELRVVLAEHTDALQ</sequence>
<name>D1NW43_9BIFI</name>
<organism evidence="2 3">
    <name type="scientific">Bifidobacterium gallicum DSM 20093 = LMG 11596</name>
    <dbReference type="NCBI Taxonomy" id="561180"/>
    <lineage>
        <taxon>Bacteria</taxon>
        <taxon>Bacillati</taxon>
        <taxon>Actinomycetota</taxon>
        <taxon>Actinomycetes</taxon>
        <taxon>Bifidobacteriales</taxon>
        <taxon>Bifidobacteriaceae</taxon>
        <taxon>Bifidobacterium</taxon>
    </lineage>
</organism>
<reference evidence="2 3" key="1">
    <citation type="submission" date="2009-11" db="EMBL/GenBank/DDBJ databases">
        <authorList>
            <person name="Weinstock G."/>
            <person name="Sodergren E."/>
            <person name="Clifton S."/>
            <person name="Fulton L."/>
            <person name="Fulton B."/>
            <person name="Courtney L."/>
            <person name="Fronick C."/>
            <person name="Harrison M."/>
            <person name="Strong C."/>
            <person name="Farmer C."/>
            <person name="Delahaunty K."/>
            <person name="Markovic C."/>
            <person name="Hall O."/>
            <person name="Minx P."/>
            <person name="Tomlinson C."/>
            <person name="Mitreva M."/>
            <person name="Nelson J."/>
            <person name="Hou S."/>
            <person name="Wollam A."/>
            <person name="Pepin K.H."/>
            <person name="Johnson M."/>
            <person name="Bhonagiri V."/>
            <person name="Nash W.E."/>
            <person name="Warren W."/>
            <person name="Chinwalla A."/>
            <person name="Mardis E.R."/>
            <person name="Wilson R.K."/>
        </authorList>
    </citation>
    <scope>NUCLEOTIDE SEQUENCE [LARGE SCALE GENOMIC DNA]</scope>
    <source>
        <strain evidence="2 3">DSM 20093</strain>
    </source>
</reference>
<evidence type="ECO:0000259" key="1">
    <source>
        <dbReference type="Pfam" id="PF03466"/>
    </source>
</evidence>
<dbReference type="InterPro" id="IPR005119">
    <property type="entry name" value="LysR_subst-bd"/>
</dbReference>
<proteinExistence type="predicted"/>
<accession>D1NW43</accession>
<evidence type="ECO:0000313" key="2">
    <source>
        <dbReference type="EMBL" id="EFA22329.1"/>
    </source>
</evidence>
<feature type="domain" description="LysR substrate-binding" evidence="1">
    <location>
        <begin position="10"/>
        <end position="68"/>
    </location>
</feature>
<dbReference type="Gene3D" id="3.40.190.10">
    <property type="entry name" value="Periplasmic binding protein-like II"/>
    <property type="match status" value="2"/>
</dbReference>
<dbReference type="STRING" id="561180.BIFGAL_04088"/>
<dbReference type="AlphaFoldDB" id="D1NW43"/>
<comment type="caution">
    <text evidence="2">The sequence shown here is derived from an EMBL/GenBank/DDBJ whole genome shotgun (WGS) entry which is preliminary data.</text>
</comment>
<dbReference type="EMBL" id="ABXB03000004">
    <property type="protein sequence ID" value="EFA22329.1"/>
    <property type="molecule type" value="Genomic_DNA"/>
</dbReference>
<dbReference type="Pfam" id="PF03466">
    <property type="entry name" value="LysR_substrate"/>
    <property type="match status" value="1"/>
</dbReference>
<gene>
    <name evidence="2" type="ORF">BIFGAL_04088</name>
</gene>
<dbReference type="SUPFAM" id="SSF53850">
    <property type="entry name" value="Periplasmic binding protein-like II"/>
    <property type="match status" value="1"/>
</dbReference>
<dbReference type="Proteomes" id="UP000003656">
    <property type="component" value="Unassembled WGS sequence"/>
</dbReference>
<dbReference type="eggNOG" id="COG0583">
    <property type="taxonomic scope" value="Bacteria"/>
</dbReference>
<evidence type="ECO:0000313" key="3">
    <source>
        <dbReference type="Proteomes" id="UP000003656"/>
    </source>
</evidence>